<feature type="region of interest" description="Disordered" evidence="1">
    <location>
        <begin position="154"/>
        <end position="180"/>
    </location>
</feature>
<gene>
    <name evidence="2" type="ORF">Taro_039644</name>
</gene>
<proteinExistence type="predicted"/>
<dbReference type="EMBL" id="NMUH01003717">
    <property type="protein sequence ID" value="MQM06813.1"/>
    <property type="molecule type" value="Genomic_DNA"/>
</dbReference>
<evidence type="ECO:0000256" key="1">
    <source>
        <dbReference type="SAM" id="MobiDB-lite"/>
    </source>
</evidence>
<dbReference type="OrthoDB" id="671678at2759"/>
<sequence length="384" mass="42120">MKAETGAQDGVTGLGVGLDVEALNGDKDGVEGEVAARTVYFESIEMISSGEYRDMSLENSGKELWTFRFASVFECRLVWPSSTVVHGRAAPSLAMENVPVDPIDTELTVLTEEKTKETGDIREMIAIARALPVPKEMEQAANLMQASIEVDVDMGQRPGGLTPTSSRRPSMMPSTWDPMLTPVGMPGSSCLLKMGRVTWGGYNHREDAMGCSEVSAGGCRAGNSHHTCPPRPQVAQKPERLRAATCSGVISAINVVSSSEIRTDVRRRHYRRVPLEYETFMMTPLAIFFFAAHCAPRLLGMAQKRKEIVEASGMPPAGTKAVKLRSFEVLRECFRIGEEYDIVLMREDESYLTTRPGCFVLSLDLLEAGLRLPMPAIAKELLQS</sequence>
<name>A0A843W6X8_COLES</name>
<accession>A0A843W6X8</accession>
<feature type="compositionally biased region" description="Low complexity" evidence="1">
    <location>
        <begin position="162"/>
        <end position="175"/>
    </location>
</feature>
<comment type="caution">
    <text evidence="2">The sequence shown here is derived from an EMBL/GenBank/DDBJ whole genome shotgun (WGS) entry which is preliminary data.</text>
</comment>
<protein>
    <submittedName>
        <fullName evidence="2">Uncharacterized protein</fullName>
    </submittedName>
</protein>
<reference evidence="2" key="1">
    <citation type="submission" date="2017-07" db="EMBL/GenBank/DDBJ databases">
        <title>Taro Niue Genome Assembly and Annotation.</title>
        <authorList>
            <person name="Atibalentja N."/>
            <person name="Keating K."/>
            <person name="Fields C.J."/>
        </authorList>
    </citation>
    <scope>NUCLEOTIDE SEQUENCE</scope>
    <source>
        <strain evidence="2">Niue_2</strain>
        <tissue evidence="2">Leaf</tissue>
    </source>
</reference>
<evidence type="ECO:0000313" key="3">
    <source>
        <dbReference type="Proteomes" id="UP000652761"/>
    </source>
</evidence>
<keyword evidence="3" id="KW-1185">Reference proteome</keyword>
<dbReference type="AlphaFoldDB" id="A0A843W6X8"/>
<evidence type="ECO:0000313" key="2">
    <source>
        <dbReference type="EMBL" id="MQM06813.1"/>
    </source>
</evidence>
<organism evidence="2 3">
    <name type="scientific">Colocasia esculenta</name>
    <name type="common">Wild taro</name>
    <name type="synonym">Arum esculentum</name>
    <dbReference type="NCBI Taxonomy" id="4460"/>
    <lineage>
        <taxon>Eukaryota</taxon>
        <taxon>Viridiplantae</taxon>
        <taxon>Streptophyta</taxon>
        <taxon>Embryophyta</taxon>
        <taxon>Tracheophyta</taxon>
        <taxon>Spermatophyta</taxon>
        <taxon>Magnoliopsida</taxon>
        <taxon>Liliopsida</taxon>
        <taxon>Araceae</taxon>
        <taxon>Aroideae</taxon>
        <taxon>Colocasieae</taxon>
        <taxon>Colocasia</taxon>
    </lineage>
</organism>
<dbReference type="Proteomes" id="UP000652761">
    <property type="component" value="Unassembled WGS sequence"/>
</dbReference>